<keyword evidence="7 8" id="KW-0472">Membrane</keyword>
<gene>
    <name evidence="10" type="ORF">HK439_19670</name>
</gene>
<dbReference type="Pfam" id="PF00528">
    <property type="entry name" value="BPD_transp_1"/>
    <property type="match status" value="1"/>
</dbReference>
<evidence type="ECO:0000256" key="1">
    <source>
        <dbReference type="ARBA" id="ARBA00004651"/>
    </source>
</evidence>
<dbReference type="InterPro" id="IPR051789">
    <property type="entry name" value="Bact_Polyamine_Transport"/>
</dbReference>
<dbReference type="CDD" id="cd06261">
    <property type="entry name" value="TM_PBP2"/>
    <property type="match status" value="1"/>
</dbReference>
<dbReference type="PANTHER" id="PTHR43848">
    <property type="entry name" value="PUTRESCINE TRANSPORT SYSTEM PERMEASE PROTEIN POTI"/>
    <property type="match status" value="1"/>
</dbReference>
<evidence type="ECO:0000256" key="4">
    <source>
        <dbReference type="ARBA" id="ARBA00022475"/>
    </source>
</evidence>
<comment type="subcellular location">
    <subcellularLocation>
        <location evidence="1 8">Cell membrane</location>
        <topology evidence="1 8">Multi-pass membrane protein</topology>
    </subcellularLocation>
</comment>
<evidence type="ECO:0000313" key="10">
    <source>
        <dbReference type="EMBL" id="MBD1548487.1"/>
    </source>
</evidence>
<organism evidence="10 11">
    <name type="scientific">Roseibium aggregatum</name>
    <dbReference type="NCBI Taxonomy" id="187304"/>
    <lineage>
        <taxon>Bacteria</taxon>
        <taxon>Pseudomonadati</taxon>
        <taxon>Pseudomonadota</taxon>
        <taxon>Alphaproteobacteria</taxon>
        <taxon>Hyphomicrobiales</taxon>
        <taxon>Stappiaceae</taxon>
        <taxon>Roseibium</taxon>
    </lineage>
</organism>
<dbReference type="PROSITE" id="PS50928">
    <property type="entry name" value="ABC_TM1"/>
    <property type="match status" value="1"/>
</dbReference>
<evidence type="ECO:0000313" key="11">
    <source>
        <dbReference type="Proteomes" id="UP000598467"/>
    </source>
</evidence>
<feature type="transmembrane region" description="Helical" evidence="8">
    <location>
        <begin position="145"/>
        <end position="166"/>
    </location>
</feature>
<comment type="similarity">
    <text evidence="2">Belongs to the binding-protein-dependent transport system permease family. CysTW subfamily.</text>
</comment>
<dbReference type="InterPro" id="IPR000515">
    <property type="entry name" value="MetI-like"/>
</dbReference>
<name>A0A926NW61_9HYPH</name>
<keyword evidence="5 8" id="KW-0812">Transmembrane</keyword>
<keyword evidence="3 8" id="KW-0813">Transport</keyword>
<dbReference type="GO" id="GO:0005886">
    <property type="term" value="C:plasma membrane"/>
    <property type="evidence" value="ECO:0007669"/>
    <property type="project" value="UniProtKB-SubCell"/>
</dbReference>
<feature type="domain" description="ABC transmembrane type-1" evidence="9">
    <location>
        <begin position="75"/>
        <end position="262"/>
    </location>
</feature>
<keyword evidence="6 8" id="KW-1133">Transmembrane helix</keyword>
<dbReference type="AlphaFoldDB" id="A0A926NW61"/>
<reference evidence="10" key="1">
    <citation type="submission" date="2020-05" db="EMBL/GenBank/DDBJ databases">
        <title>Identification of trans-AT polyketide cluster in two marine bacteria, producers of a novel glutaramide-containing polyketide sesbanimide D and analogs.</title>
        <authorList>
            <person name="Kacar D."/>
            <person name="Rodriguez P."/>
            <person name="Canedo L."/>
            <person name="Gonzalez E."/>
            <person name="Galan B."/>
            <person name="De La Calle F."/>
            <person name="Garcia J.L."/>
        </authorList>
    </citation>
    <scope>NUCLEOTIDE SEQUENCE</scope>
    <source>
        <strain evidence="10">PHM038</strain>
    </source>
</reference>
<feature type="transmembrane region" description="Helical" evidence="8">
    <location>
        <begin position="12"/>
        <end position="34"/>
    </location>
</feature>
<comment type="caution">
    <text evidence="10">The sequence shown here is derived from an EMBL/GenBank/DDBJ whole genome shotgun (WGS) entry which is preliminary data.</text>
</comment>
<accession>A0A926NW61</accession>
<evidence type="ECO:0000256" key="3">
    <source>
        <dbReference type="ARBA" id="ARBA00022448"/>
    </source>
</evidence>
<dbReference type="Proteomes" id="UP000598467">
    <property type="component" value="Unassembled WGS sequence"/>
</dbReference>
<evidence type="ECO:0000256" key="6">
    <source>
        <dbReference type="ARBA" id="ARBA00022989"/>
    </source>
</evidence>
<dbReference type="GO" id="GO:0055085">
    <property type="term" value="P:transmembrane transport"/>
    <property type="evidence" value="ECO:0007669"/>
    <property type="project" value="InterPro"/>
</dbReference>
<dbReference type="EMBL" id="JABFCZ010000023">
    <property type="protein sequence ID" value="MBD1548487.1"/>
    <property type="molecule type" value="Genomic_DNA"/>
</dbReference>
<evidence type="ECO:0000259" key="9">
    <source>
        <dbReference type="PROSITE" id="PS50928"/>
    </source>
</evidence>
<evidence type="ECO:0000256" key="7">
    <source>
        <dbReference type="ARBA" id="ARBA00023136"/>
    </source>
</evidence>
<feature type="transmembrane region" description="Helical" evidence="8">
    <location>
        <begin position="244"/>
        <end position="265"/>
    </location>
</feature>
<feature type="transmembrane region" description="Helical" evidence="8">
    <location>
        <begin position="191"/>
        <end position="212"/>
    </location>
</feature>
<evidence type="ECO:0000256" key="8">
    <source>
        <dbReference type="RuleBase" id="RU363032"/>
    </source>
</evidence>
<dbReference type="Gene3D" id="1.10.3720.10">
    <property type="entry name" value="MetI-like"/>
    <property type="match status" value="1"/>
</dbReference>
<dbReference type="InterPro" id="IPR035906">
    <property type="entry name" value="MetI-like_sf"/>
</dbReference>
<evidence type="ECO:0000256" key="5">
    <source>
        <dbReference type="ARBA" id="ARBA00022692"/>
    </source>
</evidence>
<feature type="transmembrane region" description="Helical" evidence="8">
    <location>
        <begin position="78"/>
        <end position="97"/>
    </location>
</feature>
<dbReference type="RefSeq" id="WP_190293179.1">
    <property type="nucleotide sequence ID" value="NZ_JABFCZ010000023.1"/>
</dbReference>
<protein>
    <submittedName>
        <fullName evidence="10">ABC transporter permease</fullName>
    </submittedName>
</protein>
<evidence type="ECO:0000256" key="2">
    <source>
        <dbReference type="ARBA" id="ARBA00007069"/>
    </source>
</evidence>
<keyword evidence="4" id="KW-1003">Cell membrane</keyword>
<sequence length="285" mass="31542">MNQNAAIRTLLALYTALFLAFLYGPFVVMAIISFQQGPEGGPQFPIIEWSTFWYKHVLGFAPPSRVAPLPIGEALTRSLTLAFATMVVSTVLGTLTAQAFRSQFKGSGFVFYLVVLGMMVPGVLLGLGMALVADQFGIDRNWWSTAFVLHVVYTYPFAFLVMLAIFNRFDKSIEEAAWTLGVPPGRTFRKVTFPMIFPGVLSAMLFAFTLSYDEFPRTLFTGGREVTMPIAIYGTFAVEIHPNLFAFGVLTTLFSFALLTIYGVLMSMSVRRARLRATGLQEDVA</sequence>
<dbReference type="SUPFAM" id="SSF161098">
    <property type="entry name" value="MetI-like"/>
    <property type="match status" value="1"/>
</dbReference>
<proteinExistence type="inferred from homology"/>
<feature type="transmembrane region" description="Helical" evidence="8">
    <location>
        <begin position="109"/>
        <end position="133"/>
    </location>
</feature>
<dbReference type="PANTHER" id="PTHR43848:SF2">
    <property type="entry name" value="PUTRESCINE TRANSPORT SYSTEM PERMEASE PROTEIN POTI"/>
    <property type="match status" value="1"/>
</dbReference>